<organism evidence="8 9">
    <name type="scientific">Candidatus Giovannonibacteria bacterium GW2011_GWB1_47_6b</name>
    <dbReference type="NCBI Taxonomy" id="1618655"/>
    <lineage>
        <taxon>Bacteria</taxon>
        <taxon>Candidatus Giovannoniibacteriota</taxon>
    </lineage>
</organism>
<dbReference type="InterPro" id="IPR051401">
    <property type="entry name" value="GtrA_CellWall_Glycosyl"/>
</dbReference>
<feature type="transmembrane region" description="Helical" evidence="6">
    <location>
        <begin position="12"/>
        <end position="30"/>
    </location>
</feature>
<feature type="transmembrane region" description="Helical" evidence="6">
    <location>
        <begin position="42"/>
        <end position="67"/>
    </location>
</feature>
<proteinExistence type="inferred from homology"/>
<gene>
    <name evidence="8" type="ORF">UY02_C0046G0006</name>
</gene>
<dbReference type="GO" id="GO:0005886">
    <property type="term" value="C:plasma membrane"/>
    <property type="evidence" value="ECO:0007669"/>
    <property type="project" value="TreeGrafter"/>
</dbReference>
<feature type="transmembrane region" description="Helical" evidence="6">
    <location>
        <begin position="187"/>
        <end position="207"/>
    </location>
</feature>
<dbReference type="EMBL" id="LCOK01000046">
    <property type="protein sequence ID" value="KKU75617.1"/>
    <property type="molecule type" value="Genomic_DNA"/>
</dbReference>
<evidence type="ECO:0000256" key="1">
    <source>
        <dbReference type="ARBA" id="ARBA00004141"/>
    </source>
</evidence>
<keyword evidence="4 6" id="KW-1133">Transmembrane helix</keyword>
<evidence type="ECO:0000256" key="2">
    <source>
        <dbReference type="ARBA" id="ARBA00009399"/>
    </source>
</evidence>
<dbReference type="AlphaFoldDB" id="A0A0G1T1L5"/>
<feature type="domain" description="GtrA/DPMS transmembrane" evidence="7">
    <location>
        <begin position="78"/>
        <end position="209"/>
    </location>
</feature>
<feature type="transmembrane region" description="Helical" evidence="6">
    <location>
        <begin position="110"/>
        <end position="130"/>
    </location>
</feature>
<comment type="similarity">
    <text evidence="2">Belongs to the GtrA family.</text>
</comment>
<evidence type="ECO:0000256" key="5">
    <source>
        <dbReference type="ARBA" id="ARBA00023136"/>
    </source>
</evidence>
<accession>A0A0G1T1L5</accession>
<evidence type="ECO:0000256" key="6">
    <source>
        <dbReference type="SAM" id="Phobius"/>
    </source>
</evidence>
<name>A0A0G1T1L5_9BACT</name>
<sequence>MNIKGVATKKDFLLVSVIGATVGFFTAPILENIKLPQWESSFTGVAILVLGFVIFANFALWIASLVGRKIPAVWQFSKYAAIGAMNSALDLGIFNFLSLTFQVFSGPTLLVLNTISFMTAVTNSYFWNTFWSFKTESVAGASVSVAKYGKFLGVTVVGLAINSLIVYVITTLIAVPGNFTPGQWENVAKLSAVIPNLIWNFLGYKFFIFKPRS</sequence>
<keyword evidence="3 6" id="KW-0812">Transmembrane</keyword>
<dbReference type="PANTHER" id="PTHR38459">
    <property type="entry name" value="PROPHAGE BACTOPRENOL-LINKED GLUCOSE TRANSLOCASE HOMOLOG"/>
    <property type="match status" value="1"/>
</dbReference>
<dbReference type="GO" id="GO:0000271">
    <property type="term" value="P:polysaccharide biosynthetic process"/>
    <property type="evidence" value="ECO:0007669"/>
    <property type="project" value="InterPro"/>
</dbReference>
<evidence type="ECO:0000256" key="4">
    <source>
        <dbReference type="ARBA" id="ARBA00022989"/>
    </source>
</evidence>
<feature type="transmembrane region" description="Helical" evidence="6">
    <location>
        <begin position="151"/>
        <end position="175"/>
    </location>
</feature>
<evidence type="ECO:0000259" key="7">
    <source>
        <dbReference type="Pfam" id="PF04138"/>
    </source>
</evidence>
<dbReference type="Proteomes" id="UP000034682">
    <property type="component" value="Unassembled WGS sequence"/>
</dbReference>
<dbReference type="Pfam" id="PF04138">
    <property type="entry name" value="GtrA_DPMS_TM"/>
    <property type="match status" value="1"/>
</dbReference>
<evidence type="ECO:0000313" key="8">
    <source>
        <dbReference type="EMBL" id="KKU75617.1"/>
    </source>
</evidence>
<reference evidence="8 9" key="1">
    <citation type="journal article" date="2015" name="Nature">
        <title>rRNA introns, odd ribosomes, and small enigmatic genomes across a large radiation of phyla.</title>
        <authorList>
            <person name="Brown C.T."/>
            <person name="Hug L.A."/>
            <person name="Thomas B.C."/>
            <person name="Sharon I."/>
            <person name="Castelle C.J."/>
            <person name="Singh A."/>
            <person name="Wilkins M.J."/>
            <person name="Williams K.H."/>
            <person name="Banfield J.F."/>
        </authorList>
    </citation>
    <scope>NUCLEOTIDE SEQUENCE [LARGE SCALE GENOMIC DNA]</scope>
</reference>
<evidence type="ECO:0000313" key="9">
    <source>
        <dbReference type="Proteomes" id="UP000034682"/>
    </source>
</evidence>
<feature type="transmembrane region" description="Helical" evidence="6">
    <location>
        <begin position="79"/>
        <end position="104"/>
    </location>
</feature>
<comment type="caution">
    <text evidence="8">The sequence shown here is derived from an EMBL/GenBank/DDBJ whole genome shotgun (WGS) entry which is preliminary data.</text>
</comment>
<comment type="subcellular location">
    <subcellularLocation>
        <location evidence="1">Membrane</location>
        <topology evidence="1">Multi-pass membrane protein</topology>
    </subcellularLocation>
</comment>
<dbReference type="InterPro" id="IPR007267">
    <property type="entry name" value="GtrA_DPMS_TM"/>
</dbReference>
<dbReference type="PANTHER" id="PTHR38459:SF1">
    <property type="entry name" value="PROPHAGE BACTOPRENOL-LINKED GLUCOSE TRANSLOCASE HOMOLOG"/>
    <property type="match status" value="1"/>
</dbReference>
<evidence type="ECO:0000256" key="3">
    <source>
        <dbReference type="ARBA" id="ARBA00022692"/>
    </source>
</evidence>
<keyword evidence="5 6" id="KW-0472">Membrane</keyword>
<protein>
    <submittedName>
        <fullName evidence="8">GtrA family protein</fullName>
    </submittedName>
</protein>